<accession>A0A7C8UPF1</accession>
<feature type="region of interest" description="Disordered" evidence="1">
    <location>
        <begin position="409"/>
        <end position="474"/>
    </location>
</feature>
<feature type="compositionally biased region" description="Gly residues" evidence="1">
    <location>
        <begin position="178"/>
        <end position="187"/>
    </location>
</feature>
<comment type="caution">
    <text evidence="2">The sequence shown here is derived from an EMBL/GenBank/DDBJ whole genome shotgun (WGS) entry which is preliminary data.</text>
</comment>
<feature type="region of interest" description="Disordered" evidence="1">
    <location>
        <begin position="130"/>
        <end position="344"/>
    </location>
</feature>
<gene>
    <name evidence="2" type="ORF">TWF106_004918</name>
</gene>
<dbReference type="Proteomes" id="UP000472727">
    <property type="component" value="Unassembled WGS sequence"/>
</dbReference>
<dbReference type="AlphaFoldDB" id="A0A7C8UPF1"/>
<feature type="compositionally biased region" description="Polar residues" evidence="1">
    <location>
        <begin position="15"/>
        <end position="36"/>
    </location>
</feature>
<feature type="compositionally biased region" description="Polar residues" evidence="1">
    <location>
        <begin position="299"/>
        <end position="308"/>
    </location>
</feature>
<protein>
    <submittedName>
        <fullName evidence="2">Uncharacterized protein</fullName>
    </submittedName>
</protein>
<feature type="region of interest" description="Disordered" evidence="1">
    <location>
        <begin position="365"/>
        <end position="389"/>
    </location>
</feature>
<evidence type="ECO:0000313" key="2">
    <source>
        <dbReference type="EMBL" id="KAF3223527.1"/>
    </source>
</evidence>
<sequence length="639" mass="69017">MATPHHPPKTPTTHSIRNFMTRTSAITPTTLASTYRRNSRCPHPPTSSSPIDIDIDIDIKTPTASSSSSSSSISSSFQPRGNIMTTTPRSINQIATYLRDNYGTPTKSRYYSSMGIKNSQQDSEFVEEYGYKTPVQKGREDVDRELERSAGEFTPIVPLPSSVTIRKRRGSPGSSCFSGGGGGGGGDSNSSSSSSSSVGAGGRNKRGFYDEEGIPSIEDSMEELPNHPVYKFRRTSASGGGGRSVSGEKDVEMGDVKDIETSGFKDIVKRPSSTSSTSPDQKSDPSLTTSTPSPIFHSPTPNTGITNKENIDPITLTSSSSPLSSSPSSIIFNTPTSHTPDPTRHLLLYDQSRQKDIFSKKKLEAIKSSSSGIPHSSYTYKQPSSSSSSVIKQTTPFVVPNNAAMGWGISLPSPSNPQDTSTLPDNITPTPTPSSSNSNIPATIKRHRSSSTGTPQTNTTFPFTFPGSSSSISKIPRKTGLISKLGLQNKASSTGPKIPVTPTPQKLLHKSAKSTTSHNYHYNYISSSSNYHHLPQTPTPTPNPSLSTRNSKKLEDLKMRFPRSMYPLNGKKKSNTTTINNTADLLKLARGESTLNNHNGISSGNEPDSNEWTDRDIQRFELEKGKIYGEDVEMKMVDA</sequence>
<proteinExistence type="predicted"/>
<feature type="compositionally biased region" description="Low complexity" evidence="1">
    <location>
        <begin position="527"/>
        <end position="536"/>
    </location>
</feature>
<feature type="compositionally biased region" description="Low complexity" evidence="1">
    <location>
        <begin position="60"/>
        <end position="76"/>
    </location>
</feature>
<evidence type="ECO:0000256" key="1">
    <source>
        <dbReference type="SAM" id="MobiDB-lite"/>
    </source>
</evidence>
<feature type="compositionally biased region" description="Polar residues" evidence="1">
    <location>
        <begin position="77"/>
        <end position="87"/>
    </location>
</feature>
<feature type="compositionally biased region" description="Low complexity" evidence="1">
    <location>
        <begin position="312"/>
        <end position="337"/>
    </location>
</feature>
<organism evidence="2 3">
    <name type="scientific">Orbilia oligospora</name>
    <name type="common">Nematode-trapping fungus</name>
    <name type="synonym">Arthrobotrys oligospora</name>
    <dbReference type="NCBI Taxonomy" id="2813651"/>
    <lineage>
        <taxon>Eukaryota</taxon>
        <taxon>Fungi</taxon>
        <taxon>Dikarya</taxon>
        <taxon>Ascomycota</taxon>
        <taxon>Pezizomycotina</taxon>
        <taxon>Orbiliomycetes</taxon>
        <taxon>Orbiliales</taxon>
        <taxon>Orbiliaceae</taxon>
        <taxon>Orbilia</taxon>
    </lineage>
</organism>
<feature type="compositionally biased region" description="Basic and acidic residues" evidence="1">
    <location>
        <begin position="246"/>
        <end position="260"/>
    </location>
</feature>
<reference evidence="2 3" key="1">
    <citation type="submission" date="2019-06" db="EMBL/GenBank/DDBJ databases">
        <authorList>
            <person name="Palmer J.M."/>
        </authorList>
    </citation>
    <scope>NUCLEOTIDE SEQUENCE [LARGE SCALE GENOMIC DNA]</scope>
    <source>
        <strain evidence="2 3">TWF106</strain>
    </source>
</reference>
<feature type="compositionally biased region" description="Low complexity" evidence="1">
    <location>
        <begin position="450"/>
        <end position="473"/>
    </location>
</feature>
<feature type="compositionally biased region" description="Low complexity" evidence="1">
    <location>
        <begin position="426"/>
        <end position="443"/>
    </location>
</feature>
<dbReference type="EMBL" id="WIWS01000022">
    <property type="protein sequence ID" value="KAF3223527.1"/>
    <property type="molecule type" value="Genomic_DNA"/>
</dbReference>
<feature type="compositionally biased region" description="Low complexity" evidence="1">
    <location>
        <begin position="188"/>
        <end position="198"/>
    </location>
</feature>
<feature type="region of interest" description="Disordered" evidence="1">
    <location>
        <begin position="527"/>
        <end position="549"/>
    </location>
</feature>
<evidence type="ECO:0000313" key="3">
    <source>
        <dbReference type="Proteomes" id="UP000472727"/>
    </source>
</evidence>
<feature type="compositionally biased region" description="Low complexity" evidence="1">
    <location>
        <begin position="271"/>
        <end position="294"/>
    </location>
</feature>
<feature type="compositionally biased region" description="Low complexity" evidence="1">
    <location>
        <begin position="368"/>
        <end position="377"/>
    </location>
</feature>
<feature type="compositionally biased region" description="Basic and acidic residues" evidence="1">
    <location>
        <begin position="137"/>
        <end position="150"/>
    </location>
</feature>
<feature type="region of interest" description="Disordered" evidence="1">
    <location>
        <begin position="1"/>
        <end position="87"/>
    </location>
</feature>
<feature type="compositionally biased region" description="Polar residues" evidence="1">
    <location>
        <begin position="412"/>
        <end position="425"/>
    </location>
</feature>
<name>A0A7C8UPF1_ORBOL</name>